<dbReference type="InterPro" id="IPR003781">
    <property type="entry name" value="CoA-bd"/>
</dbReference>
<dbReference type="InterPro" id="IPR011761">
    <property type="entry name" value="ATP-grasp"/>
</dbReference>
<keyword evidence="7" id="KW-0808">Transferase</keyword>
<dbReference type="EMBL" id="JACIET010000001">
    <property type="protein sequence ID" value="MBB4011808.1"/>
    <property type="molecule type" value="Genomic_DNA"/>
</dbReference>
<dbReference type="AlphaFoldDB" id="A0A840BJN5"/>
<dbReference type="GO" id="GO:0005524">
    <property type="term" value="F:ATP binding"/>
    <property type="evidence" value="ECO:0007669"/>
    <property type="project" value="UniProtKB-UniRule"/>
</dbReference>
<dbReference type="PANTHER" id="PTHR43334">
    <property type="entry name" value="ACETATE--COA LIGASE [ADP-FORMING]"/>
    <property type="match status" value="1"/>
</dbReference>
<dbReference type="Pfam" id="PF13302">
    <property type="entry name" value="Acetyltransf_3"/>
    <property type="match status" value="1"/>
</dbReference>
<dbReference type="RefSeq" id="WP_183632758.1">
    <property type="nucleotide sequence ID" value="NZ_BAABLE010000011.1"/>
</dbReference>
<dbReference type="SMART" id="SM00881">
    <property type="entry name" value="CoA_binding"/>
    <property type="match status" value="1"/>
</dbReference>
<dbReference type="InterPro" id="IPR036291">
    <property type="entry name" value="NAD(P)-bd_dom_sf"/>
</dbReference>
<dbReference type="PANTHER" id="PTHR43334:SF1">
    <property type="entry name" value="3-HYDROXYPROPIONATE--COA LIGASE [ADP-FORMING]"/>
    <property type="match status" value="1"/>
</dbReference>
<proteinExistence type="predicted"/>
<dbReference type="GO" id="GO:0043758">
    <property type="term" value="F:acetate-CoA ligase (ADP-forming) activity"/>
    <property type="evidence" value="ECO:0007669"/>
    <property type="project" value="InterPro"/>
</dbReference>
<evidence type="ECO:0000256" key="2">
    <source>
        <dbReference type="ARBA" id="ARBA00022741"/>
    </source>
</evidence>
<feature type="domain" description="ATP-grasp" evidence="5">
    <location>
        <begin position="497"/>
        <end position="534"/>
    </location>
</feature>
<dbReference type="Pfam" id="PF13380">
    <property type="entry name" value="CoA_binding_2"/>
    <property type="match status" value="1"/>
</dbReference>
<keyword evidence="2 4" id="KW-0547">Nucleotide-binding</keyword>
<dbReference type="Gene3D" id="3.30.470.20">
    <property type="entry name" value="ATP-grasp fold, B domain"/>
    <property type="match status" value="1"/>
</dbReference>
<evidence type="ECO:0000256" key="1">
    <source>
        <dbReference type="ARBA" id="ARBA00022598"/>
    </source>
</evidence>
<dbReference type="Gene3D" id="3.30.1490.20">
    <property type="entry name" value="ATP-grasp fold, A domain"/>
    <property type="match status" value="1"/>
</dbReference>
<dbReference type="InterPro" id="IPR032875">
    <property type="entry name" value="Succ_CoA_lig_flav_dom"/>
</dbReference>
<dbReference type="PROSITE" id="PS50975">
    <property type="entry name" value="ATP_GRASP"/>
    <property type="match status" value="1"/>
</dbReference>
<comment type="caution">
    <text evidence="7">The sequence shown here is derived from an EMBL/GenBank/DDBJ whole genome shotgun (WGS) entry which is preliminary data.</text>
</comment>
<gene>
    <name evidence="7" type="ORF">GGR36_001116</name>
</gene>
<evidence type="ECO:0000313" key="8">
    <source>
        <dbReference type="Proteomes" id="UP000561045"/>
    </source>
</evidence>
<dbReference type="InterPro" id="IPR016181">
    <property type="entry name" value="Acyl_CoA_acyltransferase"/>
</dbReference>
<feature type="domain" description="N-acetyltransferase" evidence="6">
    <location>
        <begin position="736"/>
        <end position="898"/>
    </location>
</feature>
<dbReference type="InterPro" id="IPR016102">
    <property type="entry name" value="Succinyl-CoA_synth-like"/>
</dbReference>
<dbReference type="PROSITE" id="PS51186">
    <property type="entry name" value="GNAT"/>
    <property type="match status" value="1"/>
</dbReference>
<dbReference type="InterPro" id="IPR013815">
    <property type="entry name" value="ATP_grasp_subdomain_1"/>
</dbReference>
<dbReference type="Proteomes" id="UP000561045">
    <property type="component" value="Unassembled WGS sequence"/>
</dbReference>
<keyword evidence="8" id="KW-1185">Reference proteome</keyword>
<dbReference type="Gene3D" id="3.40.50.720">
    <property type="entry name" value="NAD(P)-binding Rossmann-like Domain"/>
    <property type="match status" value="1"/>
</dbReference>
<dbReference type="SUPFAM" id="SSF56059">
    <property type="entry name" value="Glutathione synthetase ATP-binding domain-like"/>
    <property type="match status" value="1"/>
</dbReference>
<evidence type="ECO:0000259" key="5">
    <source>
        <dbReference type="PROSITE" id="PS50975"/>
    </source>
</evidence>
<protein>
    <submittedName>
        <fullName evidence="7">Acetyltransferase</fullName>
    </submittedName>
</protein>
<dbReference type="Pfam" id="PF13607">
    <property type="entry name" value="Succ_CoA_lig"/>
    <property type="match status" value="1"/>
</dbReference>
<dbReference type="GO" id="GO:0016747">
    <property type="term" value="F:acyltransferase activity, transferring groups other than amino-acyl groups"/>
    <property type="evidence" value="ECO:0007669"/>
    <property type="project" value="InterPro"/>
</dbReference>
<accession>A0A840BJN5</accession>
<dbReference type="InterPro" id="IPR043938">
    <property type="entry name" value="Ligase_CoA_dom"/>
</dbReference>
<dbReference type="SUPFAM" id="SSF52210">
    <property type="entry name" value="Succinyl-CoA synthetase domains"/>
    <property type="match status" value="2"/>
</dbReference>
<evidence type="ECO:0000259" key="6">
    <source>
        <dbReference type="PROSITE" id="PS51186"/>
    </source>
</evidence>
<evidence type="ECO:0000256" key="3">
    <source>
        <dbReference type="ARBA" id="ARBA00022840"/>
    </source>
</evidence>
<dbReference type="InterPro" id="IPR051538">
    <property type="entry name" value="Acyl-CoA_Synth/Transferase"/>
</dbReference>
<evidence type="ECO:0000313" key="7">
    <source>
        <dbReference type="EMBL" id="MBB4011808.1"/>
    </source>
</evidence>
<dbReference type="Pfam" id="PF13549">
    <property type="entry name" value="ATP-grasp_5"/>
    <property type="match status" value="1"/>
</dbReference>
<name>A0A840BJN5_9RHOO</name>
<dbReference type="GO" id="GO:0046872">
    <property type="term" value="F:metal ion binding"/>
    <property type="evidence" value="ECO:0007669"/>
    <property type="project" value="InterPro"/>
</dbReference>
<dbReference type="Gene3D" id="3.40.50.261">
    <property type="entry name" value="Succinyl-CoA synthetase domains"/>
    <property type="match status" value="2"/>
</dbReference>
<dbReference type="SUPFAM" id="SSF55729">
    <property type="entry name" value="Acyl-CoA N-acyltransferases (Nat)"/>
    <property type="match status" value="1"/>
</dbReference>
<organism evidence="7 8">
    <name type="scientific">Niveibacterium umoris</name>
    <dbReference type="NCBI Taxonomy" id="1193620"/>
    <lineage>
        <taxon>Bacteria</taxon>
        <taxon>Pseudomonadati</taxon>
        <taxon>Pseudomonadota</taxon>
        <taxon>Betaproteobacteria</taxon>
        <taxon>Rhodocyclales</taxon>
        <taxon>Rhodocyclaceae</taxon>
        <taxon>Niveibacterium</taxon>
    </lineage>
</organism>
<keyword evidence="3 4" id="KW-0067">ATP-binding</keyword>
<reference evidence="7 8" key="1">
    <citation type="submission" date="2020-08" db="EMBL/GenBank/DDBJ databases">
        <title>Genomic Encyclopedia of Type Strains, Phase IV (KMG-IV): sequencing the most valuable type-strain genomes for metagenomic binning, comparative biology and taxonomic classification.</title>
        <authorList>
            <person name="Goeker M."/>
        </authorList>
    </citation>
    <scope>NUCLEOTIDE SEQUENCE [LARGE SCALE GENOMIC DNA]</scope>
    <source>
        <strain evidence="7 8">DSM 106739</strain>
    </source>
</reference>
<dbReference type="InterPro" id="IPR000182">
    <property type="entry name" value="GNAT_dom"/>
</dbReference>
<sequence length="901" mass="98115">MDEQHYLSPLFVPQVVAVIGATPREGALGNVLVQNMLDSGFKGKLYSVNPKYQEVLGTPCVHSIGDVPQRVDLAVVATPAPTVPDVIAACGRARVRTAVILSAGFAESGADGAAMERDIVRLAEKHGIRILGPNSLGIARAIAGLNATFAHAAPKAGSIGFISQSGALCAAILDWAKTTNVGFSSVVSLGGSCDLDFGEILDYMIWDFRTESILLYIEGIRDARRFMSALRTAARAKPIMVIKVGRHPSGSRAAHSHTGSIVGEDVVFDAALRRAGVIRLKYLTQMFAATQALFTRFRPRGNRLAIITNGGGPGVMAADRAGDLGIPLAELSPQTVAALNRDLPRAWSHDNPIDMVGDADPDRYARTLETVLADPGVDGVLAILTPQAMTKPLEVAQRVVEIDKKAEKPVLCCWMGEALVASARELFVANGIPSYRTPEPAIDLFSQISAYYQNQKLLTQVPAPLSSLDPPNVDAAKQIIDRAIDDGRNTLTREEARQVLAAFHIPVRRTLVAHTAAQAVTMSYELGFPVTMRPNAMLHQRVSTGPKRYPASAVAAHLAFEELMDDLRNRDEDSTHHGVAIEPRIEIATARGLLLAVSRDPVFGPVISFGEHGVDAEGLDGRTVALPPLNDFLAKDLIRSHRIANRLGAWRGLPAVAMERLEFVLLRLSEMVCELPWVRSVDIQPLVADENDVIAVDVRIVVGRVPKSAGRYDHMAIHPYPGNLVHHIELFDGREVLVRPIMPEDATLEQEFVRRLSPETKYYRFMSALSELPPQMLAKLTQIDYDREMAFVATIDRDGIEYELGVCRYAANPDGKSCEFAIVVSDDAKGTGLAQNMMDILILCAKERGLLEMKGMFLTDNDRMLRFVRKIGFVLTNDPEDNSIKLGSLDIQAYKPVGARG</sequence>
<keyword evidence="1" id="KW-0436">Ligase</keyword>
<dbReference type="Gene3D" id="3.40.630.30">
    <property type="match status" value="1"/>
</dbReference>
<dbReference type="Pfam" id="PF19045">
    <property type="entry name" value="Ligase_CoA_2"/>
    <property type="match status" value="1"/>
</dbReference>
<dbReference type="SUPFAM" id="SSF51735">
    <property type="entry name" value="NAD(P)-binding Rossmann-fold domains"/>
    <property type="match status" value="1"/>
</dbReference>
<evidence type="ECO:0000256" key="4">
    <source>
        <dbReference type="PROSITE-ProRule" id="PRU00409"/>
    </source>
</evidence>